<evidence type="ECO:0000313" key="6">
    <source>
        <dbReference type="EMBL" id="GGF57284.1"/>
    </source>
</evidence>
<evidence type="ECO:0000313" key="7">
    <source>
        <dbReference type="Proteomes" id="UP000632498"/>
    </source>
</evidence>
<dbReference type="Pfam" id="PF09864">
    <property type="entry name" value="MliC"/>
    <property type="match status" value="1"/>
</dbReference>
<keyword evidence="1" id="KW-0732">Signal</keyword>
<evidence type="ECO:0000259" key="5">
    <source>
        <dbReference type="Pfam" id="PF09864"/>
    </source>
</evidence>
<sequence>MAQPNLTSYKCDDLTEITVQWQDDKALLQIGKTQKISLVHVRAASGARYANDQHEIWEHHAQLRWTDKNGTVRLCHPSIP</sequence>
<feature type="domain" description="C-type lysozyme inhibitor" evidence="5">
    <location>
        <begin position="9"/>
        <end position="70"/>
    </location>
</feature>
<accession>A0A917F9B3</accession>
<evidence type="ECO:0000256" key="2">
    <source>
        <dbReference type="ARBA" id="ARBA00023136"/>
    </source>
</evidence>
<comment type="caution">
    <text evidence="6">The sequence shown here is derived from an EMBL/GenBank/DDBJ whole genome shotgun (WGS) entry which is preliminary data.</text>
</comment>
<proteinExistence type="predicted"/>
<evidence type="ECO:0000256" key="1">
    <source>
        <dbReference type="ARBA" id="ARBA00022729"/>
    </source>
</evidence>
<reference evidence="6" key="1">
    <citation type="journal article" date="2014" name="Int. J. Syst. Evol. Microbiol.">
        <title>Complete genome sequence of Corynebacterium casei LMG S-19264T (=DSM 44701T), isolated from a smear-ripened cheese.</title>
        <authorList>
            <consortium name="US DOE Joint Genome Institute (JGI-PGF)"/>
            <person name="Walter F."/>
            <person name="Albersmeier A."/>
            <person name="Kalinowski J."/>
            <person name="Ruckert C."/>
        </authorList>
    </citation>
    <scope>NUCLEOTIDE SEQUENCE</scope>
    <source>
        <strain evidence="6">CGMCC 1.15254</strain>
    </source>
</reference>
<dbReference type="SUPFAM" id="SSF141488">
    <property type="entry name" value="YdhA-like"/>
    <property type="match status" value="1"/>
</dbReference>
<dbReference type="Gene3D" id="2.40.128.200">
    <property type="match status" value="1"/>
</dbReference>
<organism evidence="6 7">
    <name type="scientific">Terasakiella brassicae</name>
    <dbReference type="NCBI Taxonomy" id="1634917"/>
    <lineage>
        <taxon>Bacteria</taxon>
        <taxon>Pseudomonadati</taxon>
        <taxon>Pseudomonadota</taxon>
        <taxon>Alphaproteobacteria</taxon>
        <taxon>Rhodospirillales</taxon>
        <taxon>Terasakiellaceae</taxon>
        <taxon>Terasakiella</taxon>
    </lineage>
</organism>
<protein>
    <recommendedName>
        <fullName evidence="5">C-type lysozyme inhibitor domain-containing protein</fullName>
    </recommendedName>
</protein>
<reference evidence="6" key="2">
    <citation type="submission" date="2020-09" db="EMBL/GenBank/DDBJ databases">
        <authorList>
            <person name="Sun Q."/>
            <person name="Zhou Y."/>
        </authorList>
    </citation>
    <scope>NUCLEOTIDE SEQUENCE</scope>
    <source>
        <strain evidence="6">CGMCC 1.15254</strain>
    </source>
</reference>
<name>A0A917F9B3_9PROT</name>
<dbReference type="AlphaFoldDB" id="A0A917F9B3"/>
<evidence type="ECO:0000256" key="4">
    <source>
        <dbReference type="ARBA" id="ARBA00023288"/>
    </source>
</evidence>
<dbReference type="InterPro" id="IPR036328">
    <property type="entry name" value="MliC_sf"/>
</dbReference>
<dbReference type="InterPro" id="IPR018660">
    <property type="entry name" value="MliC"/>
</dbReference>
<keyword evidence="2" id="KW-0472">Membrane</keyword>
<keyword evidence="7" id="KW-1185">Reference proteome</keyword>
<gene>
    <name evidence="6" type="ORF">GCM10011332_08400</name>
</gene>
<dbReference type="EMBL" id="BMHV01000005">
    <property type="protein sequence ID" value="GGF57284.1"/>
    <property type="molecule type" value="Genomic_DNA"/>
</dbReference>
<dbReference type="RefSeq" id="WP_188661968.1">
    <property type="nucleotide sequence ID" value="NZ_BMHV01000005.1"/>
</dbReference>
<dbReference type="Proteomes" id="UP000632498">
    <property type="component" value="Unassembled WGS sequence"/>
</dbReference>
<evidence type="ECO:0000256" key="3">
    <source>
        <dbReference type="ARBA" id="ARBA00023139"/>
    </source>
</evidence>
<keyword evidence="4" id="KW-0449">Lipoprotein</keyword>
<keyword evidence="3" id="KW-0564">Palmitate</keyword>